<dbReference type="AlphaFoldDB" id="A0A9W6U969"/>
<dbReference type="SUPFAM" id="SSF57850">
    <property type="entry name" value="RING/U-box"/>
    <property type="match status" value="1"/>
</dbReference>
<dbReference type="Pfam" id="PF13920">
    <property type="entry name" value="zf-C3HC4_3"/>
    <property type="match status" value="1"/>
</dbReference>
<dbReference type="Proteomes" id="UP001165083">
    <property type="component" value="Unassembled WGS sequence"/>
</dbReference>
<sequence length="392" mass="43410">MSLMSSRSEDEWSLVSDDEGVLSDTSFDEVEPELDSHVEAEQEVQAANKDASATCSEELVAPPEELVAPPATALELLADTNDGKRSTSGYSREIRASLLSPAHQVWFVGAPSQNSPANATDAFQRSNIKLAFSGPSVRPKSFPDRLRALTAAMRPLPEEVAPPTFTQVTAFMQDQSTQVNLDAATHDSRATLLQSALDRAMMMANQIRTKSQDNERLSFRIAELESVAVQDEQKAQPMKAKIKFYERSIALAKQQARLNADYQDNLKMIADNLRRENDKLEDQNALLRGDDTALAVRSLGELEELEAVLTREMDRVRTALRAKYRAAMQNVHQKELCIVCFTQPVAVVLLPCRHQALCASCAVRVTTCPIDRKDIEDKVLTYGLSAYTHNGN</sequence>
<feature type="region of interest" description="Disordered" evidence="3">
    <location>
        <begin position="1"/>
        <end position="54"/>
    </location>
</feature>
<keyword evidence="1" id="KW-0863">Zinc-finger</keyword>
<dbReference type="GO" id="GO:0008270">
    <property type="term" value="F:zinc ion binding"/>
    <property type="evidence" value="ECO:0007669"/>
    <property type="project" value="UniProtKB-KW"/>
</dbReference>
<evidence type="ECO:0000259" key="4">
    <source>
        <dbReference type="PROSITE" id="PS50089"/>
    </source>
</evidence>
<dbReference type="PANTHER" id="PTHR14879">
    <property type="entry name" value="CASPASE REGULATOR, RING FINGER DOMAIN-CONTAINING"/>
    <property type="match status" value="1"/>
</dbReference>
<dbReference type="OrthoDB" id="1711136at2759"/>
<dbReference type="InterPro" id="IPR051728">
    <property type="entry name" value="RING-FYVE_E3_ubiquitin-ligase"/>
</dbReference>
<evidence type="ECO:0000256" key="3">
    <source>
        <dbReference type="SAM" id="MobiDB-lite"/>
    </source>
</evidence>
<dbReference type="InterPro" id="IPR013083">
    <property type="entry name" value="Znf_RING/FYVE/PHD"/>
</dbReference>
<keyword evidence="2" id="KW-0175">Coiled coil</keyword>
<feature type="domain" description="RING-type" evidence="4">
    <location>
        <begin position="337"/>
        <end position="372"/>
    </location>
</feature>
<gene>
    <name evidence="5" type="ORF">Plil01_001197200</name>
</gene>
<reference evidence="5" key="1">
    <citation type="submission" date="2023-04" db="EMBL/GenBank/DDBJ databases">
        <title>Phytophthora lilii NBRC 32176.</title>
        <authorList>
            <person name="Ichikawa N."/>
            <person name="Sato H."/>
            <person name="Tonouchi N."/>
        </authorList>
    </citation>
    <scope>NUCLEOTIDE SEQUENCE</scope>
    <source>
        <strain evidence="5">NBRC 32176</strain>
    </source>
</reference>
<dbReference type="InterPro" id="IPR001841">
    <property type="entry name" value="Znf_RING"/>
</dbReference>
<evidence type="ECO:0000313" key="6">
    <source>
        <dbReference type="Proteomes" id="UP001165083"/>
    </source>
</evidence>
<protein>
    <submittedName>
        <fullName evidence="5">Unnamed protein product</fullName>
    </submittedName>
</protein>
<organism evidence="5 6">
    <name type="scientific">Phytophthora lilii</name>
    <dbReference type="NCBI Taxonomy" id="2077276"/>
    <lineage>
        <taxon>Eukaryota</taxon>
        <taxon>Sar</taxon>
        <taxon>Stramenopiles</taxon>
        <taxon>Oomycota</taxon>
        <taxon>Peronosporomycetes</taxon>
        <taxon>Peronosporales</taxon>
        <taxon>Peronosporaceae</taxon>
        <taxon>Phytophthora</taxon>
    </lineage>
</organism>
<dbReference type="Gene3D" id="3.30.40.10">
    <property type="entry name" value="Zinc/RING finger domain, C3HC4 (zinc finger)"/>
    <property type="match status" value="1"/>
</dbReference>
<dbReference type="CDD" id="cd16649">
    <property type="entry name" value="mRING-HC-C3HC5_CGRF1-like"/>
    <property type="match status" value="1"/>
</dbReference>
<dbReference type="SMART" id="SM00184">
    <property type="entry name" value="RING"/>
    <property type="match status" value="1"/>
</dbReference>
<feature type="compositionally biased region" description="Acidic residues" evidence="3">
    <location>
        <begin position="16"/>
        <end position="33"/>
    </location>
</feature>
<dbReference type="EMBL" id="BSXW01000713">
    <property type="protein sequence ID" value="GMF28436.1"/>
    <property type="molecule type" value="Genomic_DNA"/>
</dbReference>
<feature type="coiled-coil region" evidence="2">
    <location>
        <begin position="259"/>
        <end position="322"/>
    </location>
</feature>
<keyword evidence="1" id="KW-0862">Zinc</keyword>
<name>A0A9W6U969_9STRA</name>
<proteinExistence type="predicted"/>
<evidence type="ECO:0000313" key="5">
    <source>
        <dbReference type="EMBL" id="GMF28436.1"/>
    </source>
</evidence>
<dbReference type="PROSITE" id="PS50089">
    <property type="entry name" value="ZF_RING_2"/>
    <property type="match status" value="1"/>
</dbReference>
<dbReference type="PANTHER" id="PTHR14879:SF5">
    <property type="entry name" value="RING-TYPE DOMAIN-CONTAINING PROTEIN"/>
    <property type="match status" value="1"/>
</dbReference>
<evidence type="ECO:0000256" key="2">
    <source>
        <dbReference type="SAM" id="Coils"/>
    </source>
</evidence>
<accession>A0A9W6U969</accession>
<evidence type="ECO:0000256" key="1">
    <source>
        <dbReference type="PROSITE-ProRule" id="PRU00175"/>
    </source>
</evidence>
<keyword evidence="6" id="KW-1185">Reference proteome</keyword>
<keyword evidence="1" id="KW-0479">Metal-binding</keyword>
<comment type="caution">
    <text evidence="5">The sequence shown here is derived from an EMBL/GenBank/DDBJ whole genome shotgun (WGS) entry which is preliminary data.</text>
</comment>